<dbReference type="InterPro" id="IPR055204">
    <property type="entry name" value="HNRNPL_RRM"/>
</dbReference>
<evidence type="ECO:0000256" key="1">
    <source>
        <dbReference type="PROSITE-ProRule" id="PRU00176"/>
    </source>
</evidence>
<dbReference type="Pfam" id="PF00076">
    <property type="entry name" value="RRM_1"/>
    <property type="match status" value="1"/>
</dbReference>
<sequence>MQLSSPTKFICVVTTGDRNHSLWRKQLFFACDLNCQSRWSAGNPIQMEDSEPSSKRCRKSDEVSTLNPEPSVVVHVRNLSSTTTEADLLDALCFFGEIAYVRCIPGKGMALVEFEEEDSARACITYTNNTQIYIMGQAALFNYSTSKKIQRVGLETEHASRVLILTVYNVCQPIDINVIFQSMKMFSIDPLALGTLLTDFLNESKPSTVSPNAFLFTFDVALTATEICTPYGVVKRIAMLHRFGVQALVEFDDMQMAKNAKRGINGADIYHGCCTLKVEFAKPDHVNVTANTSMQWDYTTGLTPSFIDYPHTIQQSLAAASKGTFSLPTQPGVAHYGMAPCLNNTNSGLARDGCVVVIHGAHQSSFSCDKIFNLLCLYGNCYRIKFMKSKPNVCMVQMGSASEACAVVENLNGVTLFGYTLSLRQCSYDVIHEIPEPLPLPDGSPSYRDYSSSRNHRFTSAARAGRNKIVKPGPALYWFNAPSTISEETMKQLFVNKSAPVPHVVRIFPLKSDRSSNGICEFETTERSVEALALANHATVGPSEAVDDLADAKTLYTVRFSFAVPQGGKAVQAS</sequence>
<protein>
    <submittedName>
        <fullName evidence="5">RRM domain-containing protein</fullName>
    </submittedName>
</protein>
<dbReference type="CDD" id="cd12424">
    <property type="entry name" value="RRM3_hnRNPL_like"/>
    <property type="match status" value="1"/>
</dbReference>
<reference evidence="5" key="1">
    <citation type="submission" date="2023-03" db="UniProtKB">
        <authorList>
            <consortium name="WormBaseParasite"/>
        </authorList>
    </citation>
    <scope>IDENTIFICATION</scope>
</reference>
<organism evidence="4 5">
    <name type="scientific">Ascaris lumbricoides</name>
    <name type="common">Giant roundworm</name>
    <dbReference type="NCBI Taxonomy" id="6252"/>
    <lineage>
        <taxon>Eukaryota</taxon>
        <taxon>Metazoa</taxon>
        <taxon>Ecdysozoa</taxon>
        <taxon>Nematoda</taxon>
        <taxon>Chromadorea</taxon>
        <taxon>Rhabditida</taxon>
        <taxon>Spirurina</taxon>
        <taxon>Ascaridomorpha</taxon>
        <taxon>Ascaridoidea</taxon>
        <taxon>Ascarididae</taxon>
        <taxon>Ascaris</taxon>
    </lineage>
</organism>
<dbReference type="InterPro" id="IPR035979">
    <property type="entry name" value="RBD_domain_sf"/>
</dbReference>
<dbReference type="InterPro" id="IPR012677">
    <property type="entry name" value="Nucleotide-bd_a/b_plait_sf"/>
</dbReference>
<dbReference type="PROSITE" id="PS50102">
    <property type="entry name" value="RRM"/>
    <property type="match status" value="1"/>
</dbReference>
<keyword evidence="1" id="KW-0694">RNA-binding</keyword>
<dbReference type="SUPFAM" id="SSF54928">
    <property type="entry name" value="RNA-binding domain, RBD"/>
    <property type="match status" value="3"/>
</dbReference>
<name>A0A9J2PWD9_ASCLU</name>
<evidence type="ECO:0000313" key="5">
    <source>
        <dbReference type="WBParaSite" id="ALUE_0001425701-mRNA-1"/>
    </source>
</evidence>
<dbReference type="Gene3D" id="3.30.70.330">
    <property type="match status" value="4"/>
</dbReference>
<feature type="domain" description="RRM" evidence="3">
    <location>
        <begin position="72"/>
        <end position="146"/>
    </location>
</feature>
<evidence type="ECO:0000313" key="4">
    <source>
        <dbReference type="Proteomes" id="UP000036681"/>
    </source>
</evidence>
<dbReference type="AlphaFoldDB" id="A0A9J2PWD9"/>
<accession>A0A9J2PWD9</accession>
<dbReference type="GO" id="GO:0003723">
    <property type="term" value="F:RNA binding"/>
    <property type="evidence" value="ECO:0007669"/>
    <property type="project" value="UniProtKB-UniRule"/>
</dbReference>
<dbReference type="InterPro" id="IPR000504">
    <property type="entry name" value="RRM_dom"/>
</dbReference>
<dbReference type="WBParaSite" id="ALUE_0001425701-mRNA-1">
    <property type="protein sequence ID" value="ALUE_0001425701-mRNA-1"/>
    <property type="gene ID" value="ALUE_0001425701"/>
</dbReference>
<dbReference type="Pfam" id="PF22976">
    <property type="entry name" value="RRM_10"/>
    <property type="match status" value="1"/>
</dbReference>
<dbReference type="PANTHER" id="PTHR15592">
    <property type="entry name" value="MATRIN 3/NUCLEAR PROTEIN 220-RELATED"/>
    <property type="match status" value="1"/>
</dbReference>
<dbReference type="SMART" id="SM00360">
    <property type="entry name" value="RRM"/>
    <property type="match status" value="3"/>
</dbReference>
<dbReference type="Proteomes" id="UP000036681">
    <property type="component" value="Unplaced"/>
</dbReference>
<dbReference type="Pfam" id="PF13893">
    <property type="entry name" value="RRM_5"/>
    <property type="match status" value="2"/>
</dbReference>
<keyword evidence="4" id="KW-1185">Reference proteome</keyword>
<evidence type="ECO:0000256" key="2">
    <source>
        <dbReference type="SAM" id="MobiDB-lite"/>
    </source>
</evidence>
<evidence type="ECO:0000259" key="3">
    <source>
        <dbReference type="PROSITE" id="PS50102"/>
    </source>
</evidence>
<proteinExistence type="predicted"/>
<feature type="region of interest" description="Disordered" evidence="2">
    <location>
        <begin position="44"/>
        <end position="64"/>
    </location>
</feature>